<reference evidence="2 3" key="2">
    <citation type="journal article" date="2019" name="G3 (Bethesda)">
        <title>Hybrid Assembly of the Genome of the Entomopathogenic Nematode Steinernema carpocapsae Identifies the X-Chromosome.</title>
        <authorList>
            <person name="Serra L."/>
            <person name="Macchietto M."/>
            <person name="Macias-Munoz A."/>
            <person name="McGill C.J."/>
            <person name="Rodriguez I.M."/>
            <person name="Rodriguez B."/>
            <person name="Murad R."/>
            <person name="Mortazavi A."/>
        </authorList>
    </citation>
    <scope>NUCLEOTIDE SEQUENCE [LARGE SCALE GENOMIC DNA]</scope>
    <source>
        <strain evidence="2 3">ALL</strain>
    </source>
</reference>
<dbReference type="EMBL" id="AZBU02000005">
    <property type="protein sequence ID" value="TKR77998.1"/>
    <property type="molecule type" value="Genomic_DNA"/>
</dbReference>
<organism evidence="2 3">
    <name type="scientific">Steinernema carpocapsae</name>
    <name type="common">Entomopathogenic nematode</name>
    <dbReference type="NCBI Taxonomy" id="34508"/>
    <lineage>
        <taxon>Eukaryota</taxon>
        <taxon>Metazoa</taxon>
        <taxon>Ecdysozoa</taxon>
        <taxon>Nematoda</taxon>
        <taxon>Chromadorea</taxon>
        <taxon>Rhabditida</taxon>
        <taxon>Tylenchina</taxon>
        <taxon>Panagrolaimomorpha</taxon>
        <taxon>Strongyloidoidea</taxon>
        <taxon>Steinernematidae</taxon>
        <taxon>Steinernema</taxon>
    </lineage>
</organism>
<evidence type="ECO:0000313" key="2">
    <source>
        <dbReference type="EMBL" id="TKR77998.1"/>
    </source>
</evidence>
<name>A0A4U5N664_STECR</name>
<evidence type="ECO:0000313" key="3">
    <source>
        <dbReference type="Proteomes" id="UP000298663"/>
    </source>
</evidence>
<dbReference type="Proteomes" id="UP000298663">
    <property type="component" value="Unassembled WGS sequence"/>
</dbReference>
<comment type="caution">
    <text evidence="2">The sequence shown here is derived from an EMBL/GenBank/DDBJ whole genome shotgun (WGS) entry which is preliminary data.</text>
</comment>
<evidence type="ECO:0000256" key="1">
    <source>
        <dbReference type="SAM" id="MobiDB-lite"/>
    </source>
</evidence>
<feature type="region of interest" description="Disordered" evidence="1">
    <location>
        <begin position="235"/>
        <end position="257"/>
    </location>
</feature>
<keyword evidence="3" id="KW-1185">Reference proteome</keyword>
<dbReference type="AlphaFoldDB" id="A0A4U5N664"/>
<proteinExistence type="predicted"/>
<reference evidence="2 3" key="1">
    <citation type="journal article" date="2015" name="Genome Biol.">
        <title>Comparative genomics of Steinernema reveals deeply conserved gene regulatory networks.</title>
        <authorList>
            <person name="Dillman A.R."/>
            <person name="Macchietto M."/>
            <person name="Porter C.F."/>
            <person name="Rogers A."/>
            <person name="Williams B."/>
            <person name="Antoshechkin I."/>
            <person name="Lee M.M."/>
            <person name="Goodwin Z."/>
            <person name="Lu X."/>
            <person name="Lewis E.E."/>
            <person name="Goodrich-Blair H."/>
            <person name="Stock S.P."/>
            <person name="Adams B.J."/>
            <person name="Sternberg P.W."/>
            <person name="Mortazavi A."/>
        </authorList>
    </citation>
    <scope>NUCLEOTIDE SEQUENCE [LARGE SCALE GENOMIC DNA]</scope>
    <source>
        <strain evidence="2 3">ALL</strain>
    </source>
</reference>
<gene>
    <name evidence="2" type="ORF">L596_018877</name>
</gene>
<accession>A0A4U5N664</accession>
<sequence length="980" mass="110764">MMSYRQISFGVLTLGVMPKEAFDDLARSEYRLLAVSNAAFKILETVSCGSSCSSSCSRARLLRSILEVARSSQESSFHDLSSPAQFYESIQDLWFDQPTFCPSGIRSHVKLFHRLISLESERSRSGEKLFVFNPAVDLFCFSIPFSALYSNQLSDFVSTSIAILAKELVSAKDRQRETVVSLFVVFYKCGSVSTQLSESFSRIVFFFLDNFMKSQDLSQLLIVASLARQNLRMSASIDGPSSDQETESGAEEGSSDRKVVEAMDVLIQLLTQTESLETVSTYLPCLALLPRASFEDETRTNKIARLFRRCVEGNSDERVCKPIAKMCEENPALGSLAALSVLKGKESEANWRMLSLVSFADTRNQGIGEISSECGSSKFLLNIGSVQVDIVPFLKEFSNCFKSEEMLKLYSGALFSVVSEILKRNNPGDEELLRFCVGQLFNHCEETIYEFYNFPTYLSAAVKVLLWAQPSTETQRSRFSKILTTMVARNENFLEFIASEVSKGGGLNFAEEILRILDGKGFDYLDTAPILLKHLLGRPSARLDLLDGVDIAQWNLLGIQEAVVECLHSELTNLEQMKFAWDALCDRSFLNLKMFLNERNGEKIAFLVEQLPGIGTEELAHVLKNHLDNPKWVSMAKKLLDGDECAFRDFVFSLKDDEKFANLVFSSAEPKTGAVLFESYWHSISDLDRKKKLQDHIALHYDLKSLLLSNISNVPHIDTFVNRVTAYDELVVKGILPAPVSLRAVVDKILQSSDGLEILLKGPLWSALLNATAKWEMNTEEVARSAFELFSADRKDLLPCFRKHIEENPVRFIQLIPASVTSILTNILEAGDVQESVKDAVLDYVKNFSEDQIFSLQIFRLLRVVEKTPWKREEFRFLPAKIAARKSNKLQCEFLNLLKFMPIDERFYEMLVTAWIPLRYSESDEKLHAFLETEKDYSLAGQEFWETEELGTSVGSRDLALRRRRRLIASAALDPRIETV</sequence>
<protein>
    <submittedName>
        <fullName evidence="2">Uncharacterized protein</fullName>
    </submittedName>
</protein>